<name>A0A171DJG4_9ACTN</name>
<reference evidence="2" key="2">
    <citation type="submission" date="2016-04" db="EMBL/GenBank/DDBJ databases">
        <title>Planomonospora sphaerica JCM9374 whole genome shotgun sequence.</title>
        <authorList>
            <person name="Suzuki T."/>
            <person name="Dohra H."/>
            <person name="Kodani S."/>
        </authorList>
    </citation>
    <scope>NUCLEOTIDE SEQUENCE [LARGE SCALE GENOMIC DNA]</scope>
    <source>
        <strain evidence="2">JCM 9374</strain>
    </source>
</reference>
<dbReference type="EMBL" id="BDCX01000011">
    <property type="protein sequence ID" value="GAT68977.1"/>
    <property type="molecule type" value="Genomic_DNA"/>
</dbReference>
<proteinExistence type="predicted"/>
<sequence length="535" mass="59092">MVPHVKRLALIIAHHLLAYAVPADRATAAVQDALLLLQAQAALKAHQSPGGTEQESEILLRAACLQLHVQSALSAVDGRTLTVREQMEQAGELYEMLVTTRRTAELLHGDQIQPPHPIIEPPTVQQVRRWQELAFNDELRRRTKNRETIATSGQDPQLAPARWRIICHEPNGYFEALHRDEHGLLGPVYRGWVPVPEAVPEVLRRWSAPATRPIEVTWECTPAWPQALLPYGGWLPDHHNNDPDHVRTAGIRGAEVWQDNAEAHRERFADMMHRLRQRWPHGQSGITAFLKQEAARLNADQPQASSLPSHLTSASHRRDGSLVGLGYTVTAGWIDPITVANTGTRQWNDFANHRPKTVPAMAEALLSGDLEHALEVWSLLTAPISVVRVHGPAGPLYHLGSNGAHRLHAARLLGLPAVWTEIRQDALPLQVTFSDVTPYGARRIAADVLTPCWRGLLERGLAAGRFDDAPISAALHLDTVMAPWMLATPDCAVTWAAAYDRAYPGALNQVGVPASAWQDPQAWLSWLDTGKTPSS</sequence>
<protein>
    <submittedName>
        <fullName evidence="1">Uncharacterized protein</fullName>
    </submittedName>
</protein>
<accession>A0A171DJG4</accession>
<comment type="caution">
    <text evidence="1">The sequence shown here is derived from an EMBL/GenBank/DDBJ whole genome shotgun (WGS) entry which is preliminary data.</text>
</comment>
<evidence type="ECO:0000313" key="2">
    <source>
        <dbReference type="Proteomes" id="UP000077701"/>
    </source>
</evidence>
<organism evidence="1 2">
    <name type="scientific">Planomonospora sphaerica</name>
    <dbReference type="NCBI Taxonomy" id="161355"/>
    <lineage>
        <taxon>Bacteria</taxon>
        <taxon>Bacillati</taxon>
        <taxon>Actinomycetota</taxon>
        <taxon>Actinomycetes</taxon>
        <taxon>Streptosporangiales</taxon>
        <taxon>Streptosporangiaceae</taxon>
        <taxon>Planomonospora</taxon>
    </lineage>
</organism>
<dbReference type="Proteomes" id="UP000077701">
    <property type="component" value="Unassembled WGS sequence"/>
</dbReference>
<reference evidence="1 2" key="1">
    <citation type="journal article" date="2016" name="Genome Announc.">
        <title>Draft Genome Sequence of Planomonospora sphaerica JCM9374, a Rare Actinomycete.</title>
        <authorList>
            <person name="Dohra H."/>
            <person name="Suzuki T."/>
            <person name="Inoue Y."/>
            <person name="Kodani S."/>
        </authorList>
    </citation>
    <scope>NUCLEOTIDE SEQUENCE [LARGE SCALE GENOMIC DNA]</scope>
    <source>
        <strain evidence="1 2">JCM 9374</strain>
    </source>
</reference>
<keyword evidence="2" id="KW-1185">Reference proteome</keyword>
<gene>
    <name evidence="1" type="ORF">PS9374_04642</name>
</gene>
<dbReference type="AlphaFoldDB" id="A0A171DJG4"/>
<evidence type="ECO:0000313" key="1">
    <source>
        <dbReference type="EMBL" id="GAT68977.1"/>
    </source>
</evidence>